<dbReference type="Gene3D" id="3.30.420.10">
    <property type="entry name" value="Ribonuclease H-like superfamily/Ribonuclease H"/>
    <property type="match status" value="1"/>
</dbReference>
<accession>A0AAV8WRH9</accession>
<organism evidence="1 2">
    <name type="scientific">Rhamnusium bicolor</name>
    <dbReference type="NCBI Taxonomy" id="1586634"/>
    <lineage>
        <taxon>Eukaryota</taxon>
        <taxon>Metazoa</taxon>
        <taxon>Ecdysozoa</taxon>
        <taxon>Arthropoda</taxon>
        <taxon>Hexapoda</taxon>
        <taxon>Insecta</taxon>
        <taxon>Pterygota</taxon>
        <taxon>Neoptera</taxon>
        <taxon>Endopterygota</taxon>
        <taxon>Coleoptera</taxon>
        <taxon>Polyphaga</taxon>
        <taxon>Cucujiformia</taxon>
        <taxon>Chrysomeloidea</taxon>
        <taxon>Cerambycidae</taxon>
        <taxon>Lepturinae</taxon>
        <taxon>Rhagiini</taxon>
        <taxon>Rhamnusium</taxon>
    </lineage>
</organism>
<dbReference type="GO" id="GO:0003676">
    <property type="term" value="F:nucleic acid binding"/>
    <property type="evidence" value="ECO:0007669"/>
    <property type="project" value="InterPro"/>
</dbReference>
<dbReference type="AlphaFoldDB" id="A0AAV8WRH9"/>
<name>A0AAV8WRH9_9CUCU</name>
<reference evidence="1" key="1">
    <citation type="journal article" date="2023" name="Insect Mol. Biol.">
        <title>Genome sequencing provides insights into the evolution of gene families encoding plant cell wall-degrading enzymes in longhorned beetles.</title>
        <authorList>
            <person name="Shin N.R."/>
            <person name="Okamura Y."/>
            <person name="Kirsch R."/>
            <person name="Pauchet Y."/>
        </authorList>
    </citation>
    <scope>NUCLEOTIDE SEQUENCE</scope>
    <source>
        <strain evidence="1">RBIC_L_NR</strain>
    </source>
</reference>
<dbReference type="InterPro" id="IPR050951">
    <property type="entry name" value="Retrovirus_Pol_polyprotein"/>
</dbReference>
<proteinExistence type="predicted"/>
<dbReference type="Proteomes" id="UP001162156">
    <property type="component" value="Unassembled WGS sequence"/>
</dbReference>
<protein>
    <submittedName>
        <fullName evidence="1">Uncharacterized protein</fullName>
    </submittedName>
</protein>
<evidence type="ECO:0000313" key="1">
    <source>
        <dbReference type="EMBL" id="KAJ8928968.1"/>
    </source>
</evidence>
<dbReference type="InterPro" id="IPR036397">
    <property type="entry name" value="RNaseH_sf"/>
</dbReference>
<evidence type="ECO:0000313" key="2">
    <source>
        <dbReference type="Proteomes" id="UP001162156"/>
    </source>
</evidence>
<sequence length="176" mass="20285">MDAQYTVDDHRKWDQFLPEFTLSINTSRHESTGFTPAMLNFGKELALPSPLNKDRYNTDDPTKGIPANQDENLQKLKDIFKLVRINLGKTYQAQSKYYNLRRREWSPKVGDQVMKREHPLSSAIRNFNAKLAPKYSGPYIVECTVSPVVVEIKTLTSRKTHRVHVKDLKSAHVQTV</sequence>
<dbReference type="PANTHER" id="PTHR37984">
    <property type="entry name" value="PROTEIN CBG26694"/>
    <property type="match status" value="1"/>
</dbReference>
<comment type="caution">
    <text evidence="1">The sequence shown here is derived from an EMBL/GenBank/DDBJ whole genome shotgun (WGS) entry which is preliminary data.</text>
</comment>
<dbReference type="PANTHER" id="PTHR37984:SF5">
    <property type="entry name" value="PROTEIN NYNRIN-LIKE"/>
    <property type="match status" value="1"/>
</dbReference>
<dbReference type="EMBL" id="JANEYF010005172">
    <property type="protein sequence ID" value="KAJ8928968.1"/>
    <property type="molecule type" value="Genomic_DNA"/>
</dbReference>
<keyword evidence="2" id="KW-1185">Reference proteome</keyword>
<gene>
    <name evidence="1" type="ORF">NQ314_018393</name>
</gene>